<comment type="subcellular location">
    <subcellularLocation>
        <location evidence="2">Early endosome membrane</location>
        <topology evidence="2">Multi-pass membrane protein</topology>
    </subcellularLocation>
</comment>
<keyword evidence="5" id="KW-0677">Repeat</keyword>
<feature type="compositionally biased region" description="Basic and acidic residues" evidence="14">
    <location>
        <begin position="23"/>
        <end position="33"/>
    </location>
</feature>
<feature type="repeat" description="ANK" evidence="12">
    <location>
        <begin position="112"/>
        <end position="144"/>
    </location>
</feature>
<dbReference type="AlphaFoldDB" id="A0AB34KBI2"/>
<dbReference type="PROSITE" id="PS50216">
    <property type="entry name" value="DHHC"/>
    <property type="match status" value="1"/>
</dbReference>
<dbReference type="InterPro" id="IPR001594">
    <property type="entry name" value="Palmitoyltrfase_DHHC"/>
</dbReference>
<keyword evidence="4 13" id="KW-0812">Transmembrane</keyword>
<dbReference type="PRINTS" id="PR01415">
    <property type="entry name" value="ANKYRIN"/>
</dbReference>
<feature type="repeat" description="ANK" evidence="12">
    <location>
        <begin position="212"/>
        <end position="244"/>
    </location>
</feature>
<dbReference type="InterPro" id="IPR002110">
    <property type="entry name" value="Ankyrin_rpt"/>
</dbReference>
<comment type="similarity">
    <text evidence="3">Belongs to the DHHC palmitoyltransferase family. AKR/ZDHHC17 subfamily.</text>
</comment>
<feature type="compositionally biased region" description="Polar residues" evidence="14">
    <location>
        <begin position="1"/>
        <end position="21"/>
    </location>
</feature>
<dbReference type="SMART" id="SM00248">
    <property type="entry name" value="ANK"/>
    <property type="match status" value="5"/>
</dbReference>
<evidence type="ECO:0000256" key="4">
    <source>
        <dbReference type="ARBA" id="ARBA00022692"/>
    </source>
</evidence>
<dbReference type="Pfam" id="PF01529">
    <property type="entry name" value="DHHC"/>
    <property type="match status" value="1"/>
</dbReference>
<dbReference type="PANTHER" id="PTHR24161">
    <property type="entry name" value="ANK_REP_REGION DOMAIN-CONTAINING PROTEIN-RELATED"/>
    <property type="match status" value="1"/>
</dbReference>
<dbReference type="EC" id="2.3.1.225" evidence="13"/>
<evidence type="ECO:0000256" key="2">
    <source>
        <dbReference type="ARBA" id="ARBA00004520"/>
    </source>
</evidence>
<feature type="repeat" description="ANK" evidence="12">
    <location>
        <begin position="78"/>
        <end position="110"/>
    </location>
</feature>
<comment type="catalytic activity">
    <reaction evidence="11 13">
        <text>L-cysteinyl-[protein] + hexadecanoyl-CoA = S-hexadecanoyl-L-cysteinyl-[protein] + CoA</text>
        <dbReference type="Rhea" id="RHEA:36683"/>
        <dbReference type="Rhea" id="RHEA-COMP:10131"/>
        <dbReference type="Rhea" id="RHEA-COMP:11032"/>
        <dbReference type="ChEBI" id="CHEBI:29950"/>
        <dbReference type="ChEBI" id="CHEBI:57287"/>
        <dbReference type="ChEBI" id="CHEBI:57379"/>
        <dbReference type="ChEBI" id="CHEBI:74151"/>
        <dbReference type="EC" id="2.3.1.225"/>
    </reaction>
</comment>
<keyword evidence="10" id="KW-0449">Lipoprotein</keyword>
<feature type="region of interest" description="Disordered" evidence="14">
    <location>
        <begin position="240"/>
        <end position="260"/>
    </location>
</feature>
<keyword evidence="17" id="KW-1185">Reference proteome</keyword>
<dbReference type="GO" id="GO:0019706">
    <property type="term" value="F:protein-cysteine S-palmitoyltransferase activity"/>
    <property type="evidence" value="ECO:0007669"/>
    <property type="project" value="UniProtKB-EC"/>
</dbReference>
<evidence type="ECO:0000256" key="3">
    <source>
        <dbReference type="ARBA" id="ARBA00010104"/>
    </source>
</evidence>
<dbReference type="Pfam" id="PF12796">
    <property type="entry name" value="Ank_2"/>
    <property type="match status" value="2"/>
</dbReference>
<keyword evidence="9" id="KW-0564">Palmitate</keyword>
<comment type="caution">
    <text evidence="16">The sequence shown here is derived from an EMBL/GenBank/DDBJ whole genome shotgun (WGS) entry which is preliminary data.</text>
</comment>
<evidence type="ECO:0000256" key="5">
    <source>
        <dbReference type="ARBA" id="ARBA00022737"/>
    </source>
</evidence>
<keyword evidence="13" id="KW-0808">Transferase</keyword>
<feature type="transmembrane region" description="Helical" evidence="13">
    <location>
        <begin position="320"/>
        <end position="337"/>
    </location>
</feature>
<sequence length="718" mass="80187">MASRDPSTTPDQRRQSGSATDSPGKDGLDRVELSDLDSSPPQLPVEQDLMQLARLGELRGIQKLFDSGRYNAKSADEQGITALHWAAINGHHALCHFLIQSGADVNAKGGDAEATPVLWASKKCHLQIIQLLLAHGADPLTQDDQGYNLLHSAVLDGNVLQLILLLHQPDIPVDVPDVQGHTGLMWAAYKGFPSCVDLLLRWGADVHAQDDMGFTALHWALVKGSYPCIQKLVDYGSDRFARSKPQPGETDGDTPAMTASKMKSERQWRKALFESGYDQSGQPIAFPVPFIKDKKWFFSRFFFFWPFILGGIQLHMLAYMLVWISIPCVLILGYVLNHLVQKLFRWAPNDMKSMQHTPFLAGIFAGTLFWVGVRWAFRILPNTLYTNFFLNIAFATFYGLTTYFYFMTMTGDPGYIPKSSSRGQTKKTIDELLEHNVYNEKHFCGPCMIRKPLRSKHCRRCGRCVARQDHHCPWVDACIGVNNHKHFLLYVISLIIGIGLLIQLTYAYIIQLPPPPPSALHCEILSPDLCAHWTKDPLTLVTNAWGSLQLTWTFMLLFVHFVQIARALTTYESMRGNTDMGPLMTAVATGSVSPDTASITASGAGPDPAAPGHGRKQKESCVSSWTKMLGLDVFFQLAFYGSKKRETQRKRRNPFTRGVLRNCQDFWGDGPAFGRKESGVALLGGQRVDYTSMYEVPRGGMRYRGGGYEEVAGEDVEV</sequence>
<feature type="domain" description="Palmitoyltransferase DHHC" evidence="15">
    <location>
        <begin position="439"/>
        <end position="575"/>
    </location>
</feature>
<evidence type="ECO:0000256" key="11">
    <source>
        <dbReference type="ARBA" id="ARBA00048048"/>
    </source>
</evidence>
<evidence type="ECO:0000256" key="13">
    <source>
        <dbReference type="RuleBase" id="RU079119"/>
    </source>
</evidence>
<feature type="transmembrane region" description="Helical" evidence="13">
    <location>
        <begin position="358"/>
        <end position="376"/>
    </location>
</feature>
<keyword evidence="13" id="KW-0012">Acyltransferase</keyword>
<dbReference type="PROSITE" id="PS50088">
    <property type="entry name" value="ANK_REPEAT"/>
    <property type="match status" value="4"/>
</dbReference>
<evidence type="ECO:0000256" key="1">
    <source>
        <dbReference type="ARBA" id="ARBA00002100"/>
    </source>
</evidence>
<name>A0AB34KBI2_9PEZI</name>
<keyword evidence="8 13" id="KW-0472">Membrane</keyword>
<feature type="compositionally biased region" description="Low complexity" evidence="14">
    <location>
        <begin position="603"/>
        <end position="612"/>
    </location>
</feature>
<reference evidence="16 17" key="1">
    <citation type="journal article" date="2020" name="Microbiol. Resour. Announc.">
        <title>Draft Genome Sequence of a Cladosporium Species Isolated from the Mesophotic Ascidian Didemnum maculosum.</title>
        <authorList>
            <person name="Gioti A."/>
            <person name="Siaperas R."/>
            <person name="Nikolaivits E."/>
            <person name="Le Goff G."/>
            <person name="Ouazzani J."/>
            <person name="Kotoulas G."/>
            <person name="Topakas E."/>
        </authorList>
    </citation>
    <scope>NUCLEOTIDE SEQUENCE [LARGE SCALE GENOMIC DNA]</scope>
    <source>
        <strain evidence="16 17">TM138-S3</strain>
    </source>
</reference>
<dbReference type="EMBL" id="JAAQHG020000050">
    <property type="protein sequence ID" value="KAL1582473.1"/>
    <property type="molecule type" value="Genomic_DNA"/>
</dbReference>
<evidence type="ECO:0000259" key="15">
    <source>
        <dbReference type="Pfam" id="PF01529"/>
    </source>
</evidence>
<gene>
    <name evidence="16" type="ORF">WHR41_08858</name>
</gene>
<feature type="transmembrane region" description="Helical" evidence="13">
    <location>
        <begin position="487"/>
        <end position="509"/>
    </location>
</feature>
<dbReference type="GeneID" id="96010300"/>
<keyword evidence="7 12" id="KW-0040">ANK repeat</keyword>
<evidence type="ECO:0000256" key="9">
    <source>
        <dbReference type="ARBA" id="ARBA00023139"/>
    </source>
</evidence>
<feature type="region of interest" description="Disordered" evidence="14">
    <location>
        <begin position="596"/>
        <end position="617"/>
    </location>
</feature>
<feature type="region of interest" description="Disordered" evidence="14">
    <location>
        <begin position="1"/>
        <end position="44"/>
    </location>
</feature>
<accession>A0AB34KBI2</accession>
<evidence type="ECO:0000256" key="7">
    <source>
        <dbReference type="ARBA" id="ARBA00023043"/>
    </source>
</evidence>
<dbReference type="GO" id="GO:0031901">
    <property type="term" value="C:early endosome membrane"/>
    <property type="evidence" value="ECO:0007669"/>
    <property type="project" value="UniProtKB-SubCell"/>
</dbReference>
<dbReference type="Proteomes" id="UP000803884">
    <property type="component" value="Unassembled WGS sequence"/>
</dbReference>
<dbReference type="Gene3D" id="1.25.40.20">
    <property type="entry name" value="Ankyrin repeat-containing domain"/>
    <property type="match status" value="1"/>
</dbReference>
<comment type="domain">
    <text evidence="13">The DHHC domain is required for palmitoyltransferase activity.</text>
</comment>
<evidence type="ECO:0000313" key="16">
    <source>
        <dbReference type="EMBL" id="KAL1582473.1"/>
    </source>
</evidence>
<feature type="transmembrane region" description="Helical" evidence="13">
    <location>
        <begin position="388"/>
        <end position="406"/>
    </location>
</feature>
<dbReference type="InterPro" id="IPR036770">
    <property type="entry name" value="Ankyrin_rpt-contain_sf"/>
</dbReference>
<evidence type="ECO:0000256" key="14">
    <source>
        <dbReference type="SAM" id="MobiDB-lite"/>
    </source>
</evidence>
<evidence type="ECO:0000256" key="6">
    <source>
        <dbReference type="ARBA" id="ARBA00022989"/>
    </source>
</evidence>
<keyword evidence="6 13" id="KW-1133">Transmembrane helix</keyword>
<dbReference type="RefSeq" id="XP_069225580.1">
    <property type="nucleotide sequence ID" value="XM_069377462.1"/>
</dbReference>
<evidence type="ECO:0000313" key="17">
    <source>
        <dbReference type="Proteomes" id="UP000803884"/>
    </source>
</evidence>
<dbReference type="PANTHER" id="PTHR24161:SF85">
    <property type="entry name" value="PALMITOYLTRANSFERASE HIP14"/>
    <property type="match status" value="1"/>
</dbReference>
<evidence type="ECO:0000256" key="8">
    <source>
        <dbReference type="ARBA" id="ARBA00023136"/>
    </source>
</evidence>
<organism evidence="16 17">
    <name type="scientific">Cladosporium halotolerans</name>
    <dbReference type="NCBI Taxonomy" id="1052096"/>
    <lineage>
        <taxon>Eukaryota</taxon>
        <taxon>Fungi</taxon>
        <taxon>Dikarya</taxon>
        <taxon>Ascomycota</taxon>
        <taxon>Pezizomycotina</taxon>
        <taxon>Dothideomycetes</taxon>
        <taxon>Dothideomycetidae</taxon>
        <taxon>Cladosporiales</taxon>
        <taxon>Cladosporiaceae</taxon>
        <taxon>Cladosporium</taxon>
    </lineage>
</organism>
<evidence type="ECO:0000256" key="12">
    <source>
        <dbReference type="PROSITE-ProRule" id="PRU00023"/>
    </source>
</evidence>
<comment type="function">
    <text evidence="1">Palmitoyltransferase specific for casein kinase 1.</text>
</comment>
<proteinExistence type="inferred from homology"/>
<evidence type="ECO:0000256" key="10">
    <source>
        <dbReference type="ARBA" id="ARBA00023288"/>
    </source>
</evidence>
<feature type="repeat" description="ANK" evidence="12">
    <location>
        <begin position="179"/>
        <end position="211"/>
    </location>
</feature>
<protein>
    <recommendedName>
        <fullName evidence="13">Palmitoyltransferase</fullName>
        <ecNumber evidence="13">2.3.1.225</ecNumber>
    </recommendedName>
</protein>
<feature type="transmembrane region" description="Helical" evidence="13">
    <location>
        <begin position="544"/>
        <end position="565"/>
    </location>
</feature>
<dbReference type="PROSITE" id="PS50297">
    <property type="entry name" value="ANK_REP_REGION"/>
    <property type="match status" value="3"/>
</dbReference>
<dbReference type="SUPFAM" id="SSF48403">
    <property type="entry name" value="Ankyrin repeat"/>
    <property type="match status" value="1"/>
</dbReference>